<evidence type="ECO:0000259" key="6">
    <source>
        <dbReference type="Pfam" id="PF06271"/>
    </source>
</evidence>
<keyword evidence="4 5" id="KW-0472">Membrane</keyword>
<dbReference type="EMBL" id="JAAATX020000001">
    <property type="protein sequence ID" value="MBU9696339.1"/>
    <property type="molecule type" value="Genomic_DNA"/>
</dbReference>
<comment type="subcellular location">
    <subcellularLocation>
        <location evidence="1">Membrane</location>
        <topology evidence="1">Multi-pass membrane protein</topology>
    </subcellularLocation>
</comment>
<evidence type="ECO:0000256" key="2">
    <source>
        <dbReference type="ARBA" id="ARBA00022692"/>
    </source>
</evidence>
<evidence type="ECO:0000313" key="7">
    <source>
        <dbReference type="EMBL" id="MBU9696339.1"/>
    </source>
</evidence>
<dbReference type="InterPro" id="IPR010432">
    <property type="entry name" value="RDD"/>
</dbReference>
<keyword evidence="2 5" id="KW-0812">Transmembrane</keyword>
<feature type="transmembrane region" description="Helical" evidence="5">
    <location>
        <begin position="67"/>
        <end position="87"/>
    </location>
</feature>
<proteinExistence type="predicted"/>
<feature type="transmembrane region" description="Helical" evidence="5">
    <location>
        <begin position="36"/>
        <end position="60"/>
    </location>
</feature>
<dbReference type="RefSeq" id="WP_161760264.1">
    <property type="nucleotide sequence ID" value="NZ_JAAATX020000001.1"/>
</dbReference>
<evidence type="ECO:0000313" key="8">
    <source>
        <dbReference type="Proteomes" id="UP000731907"/>
    </source>
</evidence>
<gene>
    <name evidence="7" type="ORF">GU927_000630</name>
</gene>
<protein>
    <submittedName>
        <fullName evidence="7">RDD family protein</fullName>
    </submittedName>
</protein>
<comment type="caution">
    <text evidence="7">The sequence shown here is derived from an EMBL/GenBank/DDBJ whole genome shotgun (WGS) entry which is preliminary data.</text>
</comment>
<feature type="domain" description="RDD" evidence="6">
    <location>
        <begin position="24"/>
        <end position="140"/>
    </location>
</feature>
<keyword evidence="8" id="KW-1185">Reference proteome</keyword>
<evidence type="ECO:0000256" key="5">
    <source>
        <dbReference type="SAM" id="Phobius"/>
    </source>
</evidence>
<keyword evidence="3 5" id="KW-1133">Transmembrane helix</keyword>
<dbReference type="Pfam" id="PF06271">
    <property type="entry name" value="RDD"/>
    <property type="match status" value="1"/>
</dbReference>
<reference evidence="7 8" key="1">
    <citation type="submission" date="2021-06" db="EMBL/GenBank/DDBJ databases">
        <title>Rhodobacteraceae bacterium strain HSP-20.</title>
        <authorList>
            <person name="Chen W.-M."/>
        </authorList>
    </citation>
    <scope>NUCLEOTIDE SEQUENCE [LARGE SCALE GENOMIC DNA]</scope>
    <source>
        <strain evidence="7 8">HSP-20</strain>
    </source>
</reference>
<feature type="transmembrane region" description="Helical" evidence="5">
    <location>
        <begin position="107"/>
        <end position="128"/>
    </location>
</feature>
<dbReference type="Proteomes" id="UP000731907">
    <property type="component" value="Unassembled WGS sequence"/>
</dbReference>
<name>A0ABS6IXV3_9RHOB</name>
<accession>A0ABS6IXV3</accession>
<organism evidence="7 8">
    <name type="scientific">Paragemmobacter amnigenus</name>
    <dbReference type="NCBI Taxonomy" id="2852097"/>
    <lineage>
        <taxon>Bacteria</taxon>
        <taxon>Pseudomonadati</taxon>
        <taxon>Pseudomonadota</taxon>
        <taxon>Alphaproteobacteria</taxon>
        <taxon>Rhodobacterales</taxon>
        <taxon>Paracoccaceae</taxon>
        <taxon>Paragemmobacter</taxon>
    </lineage>
</organism>
<evidence type="ECO:0000256" key="1">
    <source>
        <dbReference type="ARBA" id="ARBA00004141"/>
    </source>
</evidence>
<sequence length="149" mass="16484">MFTDSYQPALPDPDRHAEFYAGVAFKRALAWVVDTIFVTLIVFLVTLVTALTALFILPLVWLAVGFLYRWVTLSGTSATWGMRLMSIEFLDRTGKRFDAATAFVHTLGYSLSMAFVIPQLLSVALMMLSRRGQGLTDMVLGSVAINRAA</sequence>
<evidence type="ECO:0000256" key="4">
    <source>
        <dbReference type="ARBA" id="ARBA00023136"/>
    </source>
</evidence>
<evidence type="ECO:0000256" key="3">
    <source>
        <dbReference type="ARBA" id="ARBA00022989"/>
    </source>
</evidence>